<gene>
    <name evidence="2" type="ORF">DILT_LOCUS3315</name>
</gene>
<dbReference type="AlphaFoldDB" id="A0A3P6UXB9"/>
<name>A0A3P6UXB9_DIBLA</name>
<evidence type="ECO:0000313" key="2">
    <source>
        <dbReference type="EMBL" id="VDK82171.1"/>
    </source>
</evidence>
<dbReference type="EMBL" id="UYRU01043471">
    <property type="protein sequence ID" value="VDK82171.1"/>
    <property type="molecule type" value="Genomic_DNA"/>
</dbReference>
<dbReference type="Proteomes" id="UP000281553">
    <property type="component" value="Unassembled WGS sequence"/>
</dbReference>
<reference evidence="2 3" key="1">
    <citation type="submission" date="2018-11" db="EMBL/GenBank/DDBJ databases">
        <authorList>
            <consortium name="Pathogen Informatics"/>
        </authorList>
    </citation>
    <scope>NUCLEOTIDE SEQUENCE [LARGE SCALE GENOMIC DNA]</scope>
</reference>
<accession>A0A3P6UXB9</accession>
<feature type="domain" description="Reverse transcriptase" evidence="1">
    <location>
        <begin position="61"/>
        <end position="193"/>
    </location>
</feature>
<keyword evidence="3" id="KW-1185">Reference proteome</keyword>
<protein>
    <recommendedName>
        <fullName evidence="1">Reverse transcriptase domain-containing protein</fullName>
    </recommendedName>
</protein>
<sequence>MQQLSSGKLSGSDAIPAKCYNDGSSQFMSCPTRLFQVVRSQGRVLQDSKDATILHYYKLCDNHRGISFFNITGKIFSLIVSIPIWNEDSCRKAGAAFALQDKGQEMRTHRYTIFVDLMKAFNMVSRDGLWKVMQKFGCAVRFTHMVRQLQVGIVARITDNGSVSKAFAMTDGVRPGCVLAPTSFSLMSSSVLMDAYRDKSYGI</sequence>
<evidence type="ECO:0000259" key="1">
    <source>
        <dbReference type="Pfam" id="PF00078"/>
    </source>
</evidence>
<proteinExistence type="predicted"/>
<evidence type="ECO:0000313" key="3">
    <source>
        <dbReference type="Proteomes" id="UP000281553"/>
    </source>
</evidence>
<dbReference type="Pfam" id="PF00078">
    <property type="entry name" value="RVT_1"/>
    <property type="match status" value="1"/>
</dbReference>
<dbReference type="OrthoDB" id="10070415at2759"/>
<dbReference type="PANTHER" id="PTHR19446">
    <property type="entry name" value="REVERSE TRANSCRIPTASES"/>
    <property type="match status" value="1"/>
</dbReference>
<dbReference type="InterPro" id="IPR000477">
    <property type="entry name" value="RT_dom"/>
</dbReference>
<organism evidence="2 3">
    <name type="scientific">Dibothriocephalus latus</name>
    <name type="common">Fish tapeworm</name>
    <name type="synonym">Diphyllobothrium latum</name>
    <dbReference type="NCBI Taxonomy" id="60516"/>
    <lineage>
        <taxon>Eukaryota</taxon>
        <taxon>Metazoa</taxon>
        <taxon>Spiralia</taxon>
        <taxon>Lophotrochozoa</taxon>
        <taxon>Platyhelminthes</taxon>
        <taxon>Cestoda</taxon>
        <taxon>Eucestoda</taxon>
        <taxon>Diphyllobothriidea</taxon>
        <taxon>Diphyllobothriidae</taxon>
        <taxon>Dibothriocephalus</taxon>
    </lineage>
</organism>